<keyword evidence="1" id="KW-1133">Transmembrane helix</keyword>
<reference evidence="2 3" key="1">
    <citation type="submission" date="2022-04" db="EMBL/GenBank/DDBJ databases">
        <title>Positive selection, recombination, and allopatry shape intraspecific diversity of widespread and dominant cyanobacteria.</title>
        <authorList>
            <person name="Wei J."/>
            <person name="Shu W."/>
            <person name="Hu C."/>
        </authorList>
    </citation>
    <scope>NUCLEOTIDE SEQUENCE [LARGE SCALE GENOMIC DNA]</scope>
    <source>
        <strain evidence="2 3">GB2-A5</strain>
    </source>
</reference>
<dbReference type="RefSeq" id="WP_190418303.1">
    <property type="nucleotide sequence ID" value="NZ_JAMPKK010000009.1"/>
</dbReference>
<protein>
    <submittedName>
        <fullName evidence="2">Uncharacterized protein</fullName>
    </submittedName>
</protein>
<gene>
    <name evidence="2" type="ORF">NDI37_05995</name>
</gene>
<proteinExistence type="predicted"/>
<evidence type="ECO:0000313" key="2">
    <source>
        <dbReference type="EMBL" id="MEP0864013.1"/>
    </source>
</evidence>
<comment type="caution">
    <text evidence="2">The sequence shown here is derived from an EMBL/GenBank/DDBJ whole genome shotgun (WGS) entry which is preliminary data.</text>
</comment>
<sequence>MNLLRRTIVIVGTATVLAGLPLIIYEPLQTPINHMSAEYFYKQGMEKAGIGDYEGVIEDLQKAAIH</sequence>
<evidence type="ECO:0000256" key="1">
    <source>
        <dbReference type="SAM" id="Phobius"/>
    </source>
</evidence>
<organism evidence="2 3">
    <name type="scientific">Funiculus sociatus GB2-A5</name>
    <dbReference type="NCBI Taxonomy" id="2933946"/>
    <lineage>
        <taxon>Bacteria</taxon>
        <taxon>Bacillati</taxon>
        <taxon>Cyanobacteriota</taxon>
        <taxon>Cyanophyceae</taxon>
        <taxon>Coleofasciculales</taxon>
        <taxon>Coleofasciculaceae</taxon>
        <taxon>Funiculus</taxon>
    </lineage>
</organism>
<name>A0ABV0JKQ0_9CYAN</name>
<dbReference type="Proteomes" id="UP001442494">
    <property type="component" value="Unassembled WGS sequence"/>
</dbReference>
<dbReference type="EMBL" id="JAMPKK010000009">
    <property type="protein sequence ID" value="MEP0864013.1"/>
    <property type="molecule type" value="Genomic_DNA"/>
</dbReference>
<keyword evidence="3" id="KW-1185">Reference proteome</keyword>
<keyword evidence="1" id="KW-0472">Membrane</keyword>
<evidence type="ECO:0000313" key="3">
    <source>
        <dbReference type="Proteomes" id="UP001442494"/>
    </source>
</evidence>
<accession>A0ABV0JKQ0</accession>
<feature type="transmembrane region" description="Helical" evidence="1">
    <location>
        <begin position="7"/>
        <end position="25"/>
    </location>
</feature>
<keyword evidence="1" id="KW-0812">Transmembrane</keyword>